<evidence type="ECO:0000313" key="4">
    <source>
        <dbReference type="EMBL" id="HIR66072.1"/>
    </source>
</evidence>
<evidence type="ECO:0000313" key="5">
    <source>
        <dbReference type="Proteomes" id="UP000824200"/>
    </source>
</evidence>
<dbReference type="SUPFAM" id="SSF55729">
    <property type="entry name" value="Acyl-CoA N-acyltransferases (Nat)"/>
    <property type="match status" value="1"/>
</dbReference>
<dbReference type="AlphaFoldDB" id="A0A9D1E408"/>
<dbReference type="PANTHER" id="PTHR43420:SF47">
    <property type="entry name" value="N-ACETYLTRANSFERASE DOMAIN-CONTAINING PROTEIN"/>
    <property type="match status" value="1"/>
</dbReference>
<evidence type="ECO:0000256" key="2">
    <source>
        <dbReference type="ARBA" id="ARBA00023315"/>
    </source>
</evidence>
<dbReference type="PROSITE" id="PS51186">
    <property type="entry name" value="GNAT"/>
    <property type="match status" value="1"/>
</dbReference>
<dbReference type="InterPro" id="IPR050680">
    <property type="entry name" value="YpeA/RimI_acetyltransf"/>
</dbReference>
<name>A0A9D1E408_9BACT</name>
<dbReference type="CDD" id="cd04301">
    <property type="entry name" value="NAT_SF"/>
    <property type="match status" value="1"/>
</dbReference>
<proteinExistence type="predicted"/>
<protein>
    <submittedName>
        <fullName evidence="4">GNAT family N-acetyltransferase</fullName>
    </submittedName>
</protein>
<evidence type="ECO:0000259" key="3">
    <source>
        <dbReference type="PROSITE" id="PS51186"/>
    </source>
</evidence>
<dbReference type="InterPro" id="IPR000182">
    <property type="entry name" value="GNAT_dom"/>
</dbReference>
<dbReference type="GO" id="GO:0016747">
    <property type="term" value="F:acyltransferase activity, transferring groups other than amino-acyl groups"/>
    <property type="evidence" value="ECO:0007669"/>
    <property type="project" value="InterPro"/>
</dbReference>
<gene>
    <name evidence="4" type="ORF">IAC95_04265</name>
</gene>
<organism evidence="4 5">
    <name type="scientific">Candidatus Fimimonas gallinarum</name>
    <dbReference type="NCBI Taxonomy" id="2840821"/>
    <lineage>
        <taxon>Bacteria</taxon>
        <taxon>Pseudomonadati</taxon>
        <taxon>Myxococcota</taxon>
        <taxon>Myxococcia</taxon>
        <taxon>Myxococcales</taxon>
        <taxon>Cystobacterineae</taxon>
        <taxon>Myxococcaceae</taxon>
        <taxon>Myxococcaceae incertae sedis</taxon>
        <taxon>Candidatus Fimimonas</taxon>
    </lineage>
</organism>
<dbReference type="Pfam" id="PF00583">
    <property type="entry name" value="Acetyltransf_1"/>
    <property type="match status" value="1"/>
</dbReference>
<keyword evidence="1" id="KW-0808">Transferase</keyword>
<comment type="caution">
    <text evidence="4">The sequence shown here is derived from an EMBL/GenBank/DDBJ whole genome shotgun (WGS) entry which is preliminary data.</text>
</comment>
<dbReference type="PANTHER" id="PTHR43420">
    <property type="entry name" value="ACETYLTRANSFERASE"/>
    <property type="match status" value="1"/>
</dbReference>
<evidence type="ECO:0000256" key="1">
    <source>
        <dbReference type="ARBA" id="ARBA00022679"/>
    </source>
</evidence>
<dbReference type="EMBL" id="DVHL01000036">
    <property type="protein sequence ID" value="HIR66072.1"/>
    <property type="molecule type" value="Genomic_DNA"/>
</dbReference>
<dbReference type="InterPro" id="IPR016181">
    <property type="entry name" value="Acyl_CoA_acyltransferase"/>
</dbReference>
<keyword evidence="2" id="KW-0012">Acyltransferase</keyword>
<feature type="domain" description="N-acetyltransferase" evidence="3">
    <location>
        <begin position="1"/>
        <end position="174"/>
    </location>
</feature>
<reference evidence="4" key="1">
    <citation type="submission" date="2020-10" db="EMBL/GenBank/DDBJ databases">
        <authorList>
            <person name="Gilroy R."/>
        </authorList>
    </citation>
    <scope>NUCLEOTIDE SEQUENCE</scope>
    <source>
        <strain evidence="4">CHK121-14286</strain>
    </source>
</reference>
<reference evidence="4" key="2">
    <citation type="journal article" date="2021" name="PeerJ">
        <title>Extensive microbial diversity within the chicken gut microbiome revealed by metagenomics and culture.</title>
        <authorList>
            <person name="Gilroy R."/>
            <person name="Ravi A."/>
            <person name="Getino M."/>
            <person name="Pursley I."/>
            <person name="Horton D.L."/>
            <person name="Alikhan N.F."/>
            <person name="Baker D."/>
            <person name="Gharbi K."/>
            <person name="Hall N."/>
            <person name="Watson M."/>
            <person name="Adriaenssens E.M."/>
            <person name="Foster-Nyarko E."/>
            <person name="Jarju S."/>
            <person name="Secka A."/>
            <person name="Antonio M."/>
            <person name="Oren A."/>
            <person name="Chaudhuri R.R."/>
            <person name="La Ragione R."/>
            <person name="Hildebrand F."/>
            <person name="Pallen M.J."/>
        </authorList>
    </citation>
    <scope>NUCLEOTIDE SEQUENCE</scope>
    <source>
        <strain evidence="4">CHK121-14286</strain>
    </source>
</reference>
<dbReference type="Proteomes" id="UP000824200">
    <property type="component" value="Unassembled WGS sequence"/>
</dbReference>
<dbReference type="Gene3D" id="3.40.630.30">
    <property type="match status" value="1"/>
</dbReference>
<accession>A0A9D1E408</accession>
<sequence>MKVIQCSPTMAKEVGKFYDEVTLYLTNHTNFPKWRYRSYPSEQSALQASQSGTQFACVENGRIIGAFVLNTDPQGNYDAVKWGKEVEQGNYLVIHSFATHPTLYRKGVGSVMLDFCLQQAQQRKMQAVRLDVVPTNYPARNFYLKHGFTFVGEADLNRNFDDIPTFCLYELNLDR</sequence>